<protein>
    <submittedName>
        <fullName evidence="8">TonB-dependent receptor</fullName>
    </submittedName>
</protein>
<dbReference type="Pfam" id="PF07715">
    <property type="entry name" value="Plug"/>
    <property type="match status" value="1"/>
</dbReference>
<dbReference type="Gene3D" id="2.40.170.20">
    <property type="entry name" value="TonB-dependent receptor, beta-barrel domain"/>
    <property type="match status" value="1"/>
</dbReference>
<keyword evidence="2 4" id="KW-0472">Membrane</keyword>
<dbReference type="InterPro" id="IPR037066">
    <property type="entry name" value="Plug_dom_sf"/>
</dbReference>
<dbReference type="Gene3D" id="2.170.130.10">
    <property type="entry name" value="TonB-dependent receptor, plug domain"/>
    <property type="match status" value="1"/>
</dbReference>
<evidence type="ECO:0000313" key="8">
    <source>
        <dbReference type="EMBL" id="UVQ74420.1"/>
    </source>
</evidence>
<evidence type="ECO:0000256" key="4">
    <source>
        <dbReference type="RuleBase" id="RU003357"/>
    </source>
</evidence>
<dbReference type="GeneID" id="69591680"/>
<comment type="similarity">
    <text evidence="4">Belongs to the TonB-dependent receptor family.</text>
</comment>
<feature type="signal peptide" evidence="5">
    <location>
        <begin position="1"/>
        <end position="24"/>
    </location>
</feature>
<dbReference type="PANTHER" id="PTHR40980">
    <property type="entry name" value="PLUG DOMAIN-CONTAINING PROTEIN"/>
    <property type="match status" value="1"/>
</dbReference>
<evidence type="ECO:0000256" key="2">
    <source>
        <dbReference type="ARBA" id="ARBA00023136"/>
    </source>
</evidence>
<evidence type="ECO:0000259" key="7">
    <source>
        <dbReference type="Pfam" id="PF07715"/>
    </source>
</evidence>
<dbReference type="InterPro" id="IPR008969">
    <property type="entry name" value="CarboxyPept-like_regulatory"/>
</dbReference>
<dbReference type="InterPro" id="IPR000531">
    <property type="entry name" value="Beta-barrel_TonB"/>
</dbReference>
<dbReference type="Pfam" id="PF13715">
    <property type="entry name" value="CarbopepD_reg_2"/>
    <property type="match status" value="1"/>
</dbReference>
<feature type="domain" description="TonB-dependent receptor plug" evidence="7">
    <location>
        <begin position="236"/>
        <end position="316"/>
    </location>
</feature>
<keyword evidence="9" id="KW-1185">Reference proteome</keyword>
<dbReference type="Proteomes" id="UP001060104">
    <property type="component" value="Chromosome"/>
</dbReference>
<name>A0ABY5T9W0_9BACE</name>
<organism evidence="8 9">
    <name type="scientific">Bacteroides faecis</name>
    <dbReference type="NCBI Taxonomy" id="674529"/>
    <lineage>
        <taxon>Bacteria</taxon>
        <taxon>Pseudomonadati</taxon>
        <taxon>Bacteroidota</taxon>
        <taxon>Bacteroidia</taxon>
        <taxon>Bacteroidales</taxon>
        <taxon>Bacteroidaceae</taxon>
        <taxon>Bacteroides</taxon>
    </lineage>
</organism>
<keyword evidence="8" id="KW-0675">Receptor</keyword>
<evidence type="ECO:0000259" key="6">
    <source>
        <dbReference type="Pfam" id="PF00593"/>
    </source>
</evidence>
<proteinExistence type="inferred from homology"/>
<dbReference type="Pfam" id="PF00593">
    <property type="entry name" value="TonB_dep_Rec_b-barrel"/>
    <property type="match status" value="1"/>
</dbReference>
<sequence length="1072" mass="121345">MNIRTMAVFLAIVGALVCGTVAYAETPLTDNEKQGNAPKGMYSAEKLDQRIQRIISAYQVDVVYDNALTSRVEVPAVEKKSVEHDLSESLKNTQFSYKKNAEKGFYTVYQDNNKSKGRSGRGTISGTVLDSNGFPIPGATLFVEGMKEKGTATDIKGQFTLKDIPARDVKVEISCISYRKMLISDVKVYGGKTTPLDVILQDETEMLNEVVVTATYNRASANGLYAKQKAMVAMSDGVSSDLIKRTADNNVAQVLKRVSGVTIDNGKYVTVRGMSERYNNVQLNGSTLPSTEPNRRNFSFDIIPTALIDNVTIAKTFTPDMPGEFTGGLVQVNTLSVPEKPLVSVSIGTGFNSISTGKEFKSNTRFKSDYLFGNSRDWYGNDWNPDRFFEIMNNNNTQYADYNFLTDEGKKLIHNLNARIPNHWGLGKKKASPTQNYAITVGMPFDLGNDNRLGIIASLTYRHEENTDDLLAAIDYSGSDTLYTGKQYRFVTSTGAVANIGWERPGHKVTWRNLFNNRFTHNNLERIRYDADSYNCYQLEQYSKPLINRLWQTQLEGEHRLPLDMVFTWMGDFSKMNRTAPDDRYTVGLIKSEVPSPNDNYLVDWLIPRSAQSINDGHIYYSGLEEKKTNIGTNLEYPFIVEGNKQKMKVGYLGSFRRADFKQLYLTMLDSDGIVTEEGLAVDDRFSPDRFANGELRYGIGGLNGNKDYYNGKQDIHAAYIMGEFSFFKKLHLTAGVRMEKTDMSVFTSTEKKKEGEFTVPVDSTITRKYTDWLPATTAVYNITDNLNVRAAYSKTMARPDFRELSVGTYYNVDDRIFVRSLGALRQSYTHNVDLRFEWYPQAGEVVSISGFYKRFNDPVEMISNLRPGGGAYEMFSVNLEKASIMGMEFNLRKSFDFLAPGSILKDIYLTANASIIKGNVEYNPEDEINKLAFGDDYVPADNSFDRKRPLQGLAPYLVNVGLMYQGDVLGANINYSRNGRKLFMAGTYEKLDEFENSRDMLDIQVSARFLKEKLEVKFNASDLLNQPFIRYRNTNRKFEDLTDDMNYNEGDWVLNKYKRGTSYSFSVSYRF</sequence>
<gene>
    <name evidence="8" type="ORF">NXY30_26345</name>
</gene>
<dbReference type="PANTHER" id="PTHR40980:SF5">
    <property type="entry name" value="TONB-DEPENDENT RECEPTOR"/>
    <property type="match status" value="1"/>
</dbReference>
<evidence type="ECO:0000256" key="5">
    <source>
        <dbReference type="SAM" id="SignalP"/>
    </source>
</evidence>
<keyword evidence="5" id="KW-0732">Signal</keyword>
<reference evidence="8" key="1">
    <citation type="submission" date="2022-08" db="EMBL/GenBank/DDBJ databases">
        <title>Genome Sequencing of Bacteroides fragilis Group Isolates with Nanopore Technology.</title>
        <authorList>
            <person name="Tisza M.J."/>
            <person name="Smith D."/>
            <person name="Dekker J.P."/>
        </authorList>
    </citation>
    <scope>NUCLEOTIDE SEQUENCE</scope>
    <source>
        <strain evidence="8">BFG-527</strain>
    </source>
</reference>
<evidence type="ECO:0000256" key="3">
    <source>
        <dbReference type="ARBA" id="ARBA00023237"/>
    </source>
</evidence>
<evidence type="ECO:0000313" key="9">
    <source>
        <dbReference type="Proteomes" id="UP001060104"/>
    </source>
</evidence>
<evidence type="ECO:0000256" key="1">
    <source>
        <dbReference type="ARBA" id="ARBA00004442"/>
    </source>
</evidence>
<dbReference type="RefSeq" id="WP_224207210.1">
    <property type="nucleotide sequence ID" value="NZ_CP081916.1"/>
</dbReference>
<dbReference type="Gene3D" id="2.60.40.1120">
    <property type="entry name" value="Carboxypeptidase-like, regulatory domain"/>
    <property type="match status" value="1"/>
</dbReference>
<dbReference type="SUPFAM" id="SSF56935">
    <property type="entry name" value="Porins"/>
    <property type="match status" value="1"/>
</dbReference>
<keyword evidence="3" id="KW-0998">Cell outer membrane</keyword>
<comment type="subcellular location">
    <subcellularLocation>
        <location evidence="1 4">Cell outer membrane</location>
    </subcellularLocation>
</comment>
<dbReference type="InterPro" id="IPR036942">
    <property type="entry name" value="Beta-barrel_TonB_sf"/>
</dbReference>
<dbReference type="EMBL" id="CP103141">
    <property type="protein sequence ID" value="UVQ74420.1"/>
    <property type="molecule type" value="Genomic_DNA"/>
</dbReference>
<dbReference type="SUPFAM" id="SSF49464">
    <property type="entry name" value="Carboxypeptidase regulatory domain-like"/>
    <property type="match status" value="1"/>
</dbReference>
<dbReference type="InterPro" id="IPR012910">
    <property type="entry name" value="Plug_dom"/>
</dbReference>
<feature type="chain" id="PRO_5047115548" evidence="5">
    <location>
        <begin position="25"/>
        <end position="1072"/>
    </location>
</feature>
<keyword evidence="4" id="KW-0798">TonB box</keyword>
<accession>A0ABY5T9W0</accession>
<feature type="domain" description="TonB-dependent receptor-like beta-barrel" evidence="6">
    <location>
        <begin position="696"/>
        <end position="982"/>
    </location>
</feature>